<dbReference type="Gene3D" id="1.10.1200.30">
    <property type="match status" value="1"/>
</dbReference>
<evidence type="ECO:0000256" key="4">
    <source>
        <dbReference type="ARBA" id="ARBA00022553"/>
    </source>
</evidence>
<evidence type="ECO:0000313" key="14">
    <source>
        <dbReference type="EMBL" id="RMC11523.1"/>
    </source>
</evidence>
<dbReference type="AlphaFoldDB" id="A0A3M0KE47"/>
<evidence type="ECO:0000256" key="9">
    <source>
        <dbReference type="ARBA" id="ARBA00022833"/>
    </source>
</evidence>
<dbReference type="EMBL" id="QRBI01000108">
    <property type="protein sequence ID" value="RMC11523.1"/>
    <property type="molecule type" value="Genomic_DNA"/>
</dbReference>
<organism evidence="14 15">
    <name type="scientific">Hirundo rustica rustica</name>
    <dbReference type="NCBI Taxonomy" id="333673"/>
    <lineage>
        <taxon>Eukaryota</taxon>
        <taxon>Metazoa</taxon>
        <taxon>Chordata</taxon>
        <taxon>Craniata</taxon>
        <taxon>Vertebrata</taxon>
        <taxon>Euteleostomi</taxon>
        <taxon>Archelosauria</taxon>
        <taxon>Archosauria</taxon>
        <taxon>Dinosauria</taxon>
        <taxon>Saurischia</taxon>
        <taxon>Theropoda</taxon>
        <taxon>Coelurosauria</taxon>
        <taxon>Aves</taxon>
        <taxon>Neognathae</taxon>
        <taxon>Neoaves</taxon>
        <taxon>Telluraves</taxon>
        <taxon>Australaves</taxon>
        <taxon>Passeriformes</taxon>
        <taxon>Sylvioidea</taxon>
        <taxon>Hirundinidae</taxon>
        <taxon>Hirundo</taxon>
    </lineage>
</organism>
<keyword evidence="3" id="KW-1032">Host cell membrane</keyword>
<keyword evidence="15" id="KW-1185">Reference proteome</keyword>
<dbReference type="GO" id="GO:0005198">
    <property type="term" value="F:structural molecule activity"/>
    <property type="evidence" value="ECO:0007669"/>
    <property type="project" value="InterPro"/>
</dbReference>
<evidence type="ECO:0000256" key="8">
    <source>
        <dbReference type="ARBA" id="ARBA00022771"/>
    </source>
</evidence>
<evidence type="ECO:0000256" key="2">
    <source>
        <dbReference type="ARBA" id="ARBA00022462"/>
    </source>
</evidence>
<evidence type="ECO:0000256" key="11">
    <source>
        <dbReference type="PROSITE-ProRule" id="PRU00047"/>
    </source>
</evidence>
<sequence length="569" mass="64565">MGNNISKLETLHKDCLLHIVEEQGYKIQESKLIQLLIWVKTHCPWYPPDGCYDLHHWKRVGECLKSHQLDSHEVYPDEFIAWQIVYSALQAFRDSEEISHPAVNSSADNSHALTAPLSRPDSVVLQVEEGINGEELEGDLVNLRAVDLRQECDLYPATKPQPLKAMAASPSTDTKVLKQQSCPPPYEPLRHMTDNELLLSPEPKHFLDACRRRALEQGDVELLHAMPTVYQGNQLHHEQISYEMVKELRKSVKENGLQSSYTMGFVEAIAKHYVMLPADWKTLFKLIMTTGQYSVWWAEYEELCENQAWANMNTGNSGITKDHLAGTRAQTTIRDQLRMPPETYNQVRDLAIRALERVPDINRAEHGFSTVWQGPQEPYITFIDRLQTAVNRQIDLPDAAEVLLKSLAYENANTDCRKALDQIKDKPGISLTDFIKTCAHIGTEQYKADLLATALAKQLQVARAAIKCFACGEEGHVRKKCSKNKQGNKKPSKVCSRCKKGYHWSNECHSKYDKDGKPLPQWQKLKGGTKSSTSQQNRIQPQQTHAAQVTLGEPQAVPAWTWQFPPQAQ</sequence>
<dbReference type="InterPro" id="IPR036875">
    <property type="entry name" value="Znf_CCHC_sf"/>
</dbReference>
<evidence type="ECO:0000256" key="6">
    <source>
        <dbReference type="ARBA" id="ARBA00022637"/>
    </source>
</evidence>
<dbReference type="OrthoDB" id="9398000at2759"/>
<dbReference type="InterPro" id="IPR003322">
    <property type="entry name" value="B_retro_matrix"/>
</dbReference>
<dbReference type="Gene3D" id="1.10.375.10">
    <property type="entry name" value="Human Immunodeficiency Virus Type 1 Capsid Protein"/>
    <property type="match status" value="1"/>
</dbReference>
<keyword evidence="9" id="KW-0862">Zinc</keyword>
<keyword evidence="8 11" id="KW-0863">Zinc-finger</keyword>
<dbReference type="SUPFAM" id="SSF57756">
    <property type="entry name" value="Retrovirus zinc finger-like domains"/>
    <property type="match status" value="1"/>
</dbReference>
<dbReference type="SMART" id="SM00343">
    <property type="entry name" value="ZnF_C2HC"/>
    <property type="match status" value="2"/>
</dbReference>
<keyword evidence="10" id="KW-0472">Membrane</keyword>
<dbReference type="InterPro" id="IPR010999">
    <property type="entry name" value="Retrovr_matrix"/>
</dbReference>
<dbReference type="Gene3D" id="1.10.150.490">
    <property type="entry name" value="Retroviral GAG p10 protein"/>
    <property type="match status" value="1"/>
</dbReference>
<dbReference type="Pfam" id="PF14787">
    <property type="entry name" value="zf-CCHC_5"/>
    <property type="match status" value="1"/>
</dbReference>
<feature type="compositionally biased region" description="Polar residues" evidence="12">
    <location>
        <begin position="529"/>
        <end position="547"/>
    </location>
</feature>
<keyword evidence="7" id="KW-0479">Metal-binding</keyword>
<dbReference type="GO" id="GO:0008270">
    <property type="term" value="F:zinc ion binding"/>
    <property type="evidence" value="ECO:0007669"/>
    <property type="project" value="UniProtKB-KW"/>
</dbReference>
<evidence type="ECO:0000256" key="12">
    <source>
        <dbReference type="SAM" id="MobiDB-lite"/>
    </source>
</evidence>
<dbReference type="InterPro" id="IPR045345">
    <property type="entry name" value="Gag_p24_C"/>
</dbReference>
<proteinExistence type="predicted"/>
<evidence type="ECO:0000256" key="5">
    <source>
        <dbReference type="ARBA" id="ARBA00022581"/>
    </source>
</evidence>
<dbReference type="InterPro" id="IPR001878">
    <property type="entry name" value="Znf_CCHC"/>
</dbReference>
<dbReference type="InterPro" id="IPR008919">
    <property type="entry name" value="Retrov_capsid_N"/>
</dbReference>
<dbReference type="STRING" id="333673.A0A3M0KE47"/>
<keyword evidence="4" id="KW-0597">Phosphoprotein</keyword>
<dbReference type="Pfam" id="PF19317">
    <property type="entry name" value="Gag_p24_C"/>
    <property type="match status" value="1"/>
</dbReference>
<evidence type="ECO:0000256" key="3">
    <source>
        <dbReference type="ARBA" id="ARBA00022511"/>
    </source>
</evidence>
<dbReference type="InterPro" id="IPR050195">
    <property type="entry name" value="Primate_lentivir_Gag_pol-like"/>
</dbReference>
<accession>A0A3M0KE47</accession>
<dbReference type="InterPro" id="IPR038124">
    <property type="entry name" value="B_retro_matrix_sf"/>
</dbReference>
<gene>
    <name evidence="14" type="ORF">DUI87_11642</name>
</gene>
<dbReference type="SUPFAM" id="SSF47836">
    <property type="entry name" value="Retroviral matrix proteins"/>
    <property type="match status" value="1"/>
</dbReference>
<reference evidence="14 15" key="1">
    <citation type="submission" date="2018-07" db="EMBL/GenBank/DDBJ databases">
        <title>A high quality draft genome assembly of the barn swallow (H. rustica rustica).</title>
        <authorList>
            <person name="Formenti G."/>
            <person name="Chiara M."/>
            <person name="Poveda L."/>
            <person name="Francoijs K.-J."/>
            <person name="Bonisoli-Alquati A."/>
            <person name="Canova L."/>
            <person name="Gianfranceschi L."/>
            <person name="Horner D.S."/>
            <person name="Saino N."/>
        </authorList>
    </citation>
    <scope>NUCLEOTIDE SEQUENCE [LARGE SCALE GENOMIC DNA]</scope>
    <source>
        <strain evidence="14">Chelidonia</strain>
        <tissue evidence="14">Blood</tissue>
    </source>
</reference>
<dbReference type="Pfam" id="PF00607">
    <property type="entry name" value="Gag_p24"/>
    <property type="match status" value="1"/>
</dbReference>
<dbReference type="InterPro" id="IPR008916">
    <property type="entry name" value="Retrov_capsid_C"/>
</dbReference>
<keyword evidence="10" id="KW-1043">Host membrane</keyword>
<feature type="domain" description="CCHC-type" evidence="13">
    <location>
        <begin position="467"/>
        <end position="483"/>
    </location>
</feature>
<dbReference type="SUPFAM" id="SSF47353">
    <property type="entry name" value="Retrovirus capsid dimerization domain-like"/>
    <property type="match status" value="1"/>
</dbReference>
<comment type="caution">
    <text evidence="14">The sequence shown here is derived from an EMBL/GenBank/DDBJ whole genome shotgun (WGS) entry which is preliminary data.</text>
</comment>
<evidence type="ECO:0000313" key="15">
    <source>
        <dbReference type="Proteomes" id="UP000269221"/>
    </source>
</evidence>
<evidence type="ECO:0000259" key="13">
    <source>
        <dbReference type="PROSITE" id="PS50158"/>
    </source>
</evidence>
<dbReference type="PANTHER" id="PTHR40389:SF4">
    <property type="match status" value="1"/>
</dbReference>
<dbReference type="Proteomes" id="UP000269221">
    <property type="component" value="Unassembled WGS sequence"/>
</dbReference>
<dbReference type="SUPFAM" id="SSF47943">
    <property type="entry name" value="Retrovirus capsid protein, N-terminal core domain"/>
    <property type="match status" value="1"/>
</dbReference>
<dbReference type="Pfam" id="PF02337">
    <property type="entry name" value="Gag_p10"/>
    <property type="match status" value="1"/>
</dbReference>
<dbReference type="GO" id="GO:0039702">
    <property type="term" value="P:viral budding via host ESCRT complex"/>
    <property type="evidence" value="ECO:0007669"/>
    <property type="project" value="UniProtKB-KW"/>
</dbReference>
<feature type="region of interest" description="Disordered" evidence="12">
    <location>
        <begin position="513"/>
        <end position="552"/>
    </location>
</feature>
<keyword evidence="6" id="KW-1188">Viral release from host cell</keyword>
<evidence type="ECO:0000256" key="1">
    <source>
        <dbReference type="ARBA" id="ARBA00019628"/>
    </source>
</evidence>
<dbReference type="Gene3D" id="4.10.60.10">
    <property type="entry name" value="Zinc finger, CCHC-type"/>
    <property type="match status" value="1"/>
</dbReference>
<dbReference type="PANTHER" id="PTHR40389">
    <property type="entry name" value="ENDOGENOUS RETROVIRUS GROUP K MEMBER 24 GAG POLYPROTEIN-RELATED"/>
    <property type="match status" value="1"/>
</dbReference>
<evidence type="ECO:0000256" key="7">
    <source>
        <dbReference type="ARBA" id="ARBA00022723"/>
    </source>
</evidence>
<dbReference type="GO" id="GO:0003676">
    <property type="term" value="F:nucleic acid binding"/>
    <property type="evidence" value="ECO:0007669"/>
    <property type="project" value="InterPro"/>
</dbReference>
<protein>
    <recommendedName>
        <fullName evidence="1">Gag polyprotein</fullName>
    </recommendedName>
</protein>
<keyword evidence="2" id="KW-1187">Viral budding via the host ESCRT complexes</keyword>
<keyword evidence="6" id="KW-1198">Viral budding</keyword>
<dbReference type="PROSITE" id="PS50158">
    <property type="entry name" value="ZF_CCHC"/>
    <property type="match status" value="1"/>
</dbReference>
<name>A0A3M0KE47_HIRRU</name>
<keyword evidence="5" id="KW-0945">Host-virus interaction</keyword>
<evidence type="ECO:0000256" key="10">
    <source>
        <dbReference type="ARBA" id="ARBA00022870"/>
    </source>
</evidence>